<organism evidence="2">
    <name type="scientific">hydrocarbon metagenome</name>
    <dbReference type="NCBI Taxonomy" id="938273"/>
    <lineage>
        <taxon>unclassified sequences</taxon>
        <taxon>metagenomes</taxon>
        <taxon>ecological metagenomes</taxon>
    </lineage>
</organism>
<keyword evidence="1" id="KW-0812">Transmembrane</keyword>
<gene>
    <name evidence="2" type="ORF">ASZ90_020123</name>
</gene>
<dbReference type="AlphaFoldDB" id="A0A0W8E1J9"/>
<keyword evidence="1" id="KW-0472">Membrane</keyword>
<feature type="transmembrane region" description="Helical" evidence="1">
    <location>
        <begin position="22"/>
        <end position="42"/>
    </location>
</feature>
<sequence length="46" mass="4977">MLNIAITRLNYGNGGVNMDRKIIPLLLLVILGMLTLMTLGVLPSPL</sequence>
<evidence type="ECO:0000313" key="2">
    <source>
        <dbReference type="EMBL" id="KUG02491.1"/>
    </source>
</evidence>
<protein>
    <submittedName>
        <fullName evidence="2">Uncharacterized protein</fullName>
    </submittedName>
</protein>
<reference evidence="2" key="1">
    <citation type="journal article" date="2015" name="Proc. Natl. Acad. Sci. U.S.A.">
        <title>Networks of energetic and metabolic interactions define dynamics in microbial communities.</title>
        <authorList>
            <person name="Embree M."/>
            <person name="Liu J.K."/>
            <person name="Al-Bassam M.M."/>
            <person name="Zengler K."/>
        </authorList>
    </citation>
    <scope>NUCLEOTIDE SEQUENCE</scope>
</reference>
<dbReference type="EMBL" id="LNQE01001918">
    <property type="protein sequence ID" value="KUG02491.1"/>
    <property type="molecule type" value="Genomic_DNA"/>
</dbReference>
<accession>A0A0W8E1J9</accession>
<name>A0A0W8E1J9_9ZZZZ</name>
<proteinExistence type="predicted"/>
<keyword evidence="1" id="KW-1133">Transmembrane helix</keyword>
<comment type="caution">
    <text evidence="2">The sequence shown here is derived from an EMBL/GenBank/DDBJ whole genome shotgun (WGS) entry which is preliminary data.</text>
</comment>
<evidence type="ECO:0000256" key="1">
    <source>
        <dbReference type="SAM" id="Phobius"/>
    </source>
</evidence>